<dbReference type="PANTHER" id="PTHR35204">
    <property type="entry name" value="YALI0A21131P"/>
    <property type="match status" value="1"/>
</dbReference>
<dbReference type="GeneID" id="59349760"/>
<proteinExistence type="predicted"/>
<name>A0A8H6SAP0_9AGAR</name>
<evidence type="ECO:0000313" key="3">
    <source>
        <dbReference type="Proteomes" id="UP000636479"/>
    </source>
</evidence>
<dbReference type="RefSeq" id="XP_037216638.1">
    <property type="nucleotide sequence ID" value="XM_037367244.1"/>
</dbReference>
<dbReference type="PANTHER" id="PTHR35204:SF1">
    <property type="entry name" value="ENTEROTOXIN"/>
    <property type="match status" value="1"/>
</dbReference>
<dbReference type="InterPro" id="IPR038921">
    <property type="entry name" value="YOR389W-like"/>
</dbReference>
<dbReference type="AlphaFoldDB" id="A0A8H6SAP0"/>
<dbReference type="Proteomes" id="UP000636479">
    <property type="component" value="Unassembled WGS sequence"/>
</dbReference>
<dbReference type="OrthoDB" id="10261782at2759"/>
<reference evidence="2" key="1">
    <citation type="submission" date="2020-05" db="EMBL/GenBank/DDBJ databases">
        <title>Mycena genomes resolve the evolution of fungal bioluminescence.</title>
        <authorList>
            <person name="Tsai I.J."/>
        </authorList>
    </citation>
    <scope>NUCLEOTIDE SEQUENCE</scope>
    <source>
        <strain evidence="2">171206Taipei</strain>
    </source>
</reference>
<accession>A0A8H6SAP0</accession>
<evidence type="ECO:0000256" key="1">
    <source>
        <dbReference type="SAM" id="MobiDB-lite"/>
    </source>
</evidence>
<feature type="region of interest" description="Disordered" evidence="1">
    <location>
        <begin position="127"/>
        <end position="146"/>
    </location>
</feature>
<evidence type="ECO:0000313" key="2">
    <source>
        <dbReference type="EMBL" id="KAF7295275.1"/>
    </source>
</evidence>
<organism evidence="2 3">
    <name type="scientific">Mycena indigotica</name>
    <dbReference type="NCBI Taxonomy" id="2126181"/>
    <lineage>
        <taxon>Eukaryota</taxon>
        <taxon>Fungi</taxon>
        <taxon>Dikarya</taxon>
        <taxon>Basidiomycota</taxon>
        <taxon>Agaricomycotina</taxon>
        <taxon>Agaricomycetes</taxon>
        <taxon>Agaricomycetidae</taxon>
        <taxon>Agaricales</taxon>
        <taxon>Marasmiineae</taxon>
        <taxon>Mycenaceae</taxon>
        <taxon>Mycena</taxon>
    </lineage>
</organism>
<keyword evidence="3" id="KW-1185">Reference proteome</keyword>
<dbReference type="EMBL" id="JACAZF010000009">
    <property type="protein sequence ID" value="KAF7295275.1"/>
    <property type="molecule type" value="Genomic_DNA"/>
</dbReference>
<sequence>MSYAIMSQRGGETHLVTYRTVRPANIVYFDGMSASWGPGWLDSQEMFIYGVNPAQGKNSKWWDDYGRADKLCSWAEPRDIDGIVRMNAGFEIIWCDFNSSKLQLVSHLNITPPGTPLTQRTWFPRFPDDLPSTPGYPPQRRPPRRPRISQLAETGQIEWVRAASHRAFSPQPHLTLLPSGMVSYYHPRLTSLVEDRINRSMNAHRLANISSSDAVDVVHEINAVLARFKAGVMGSGMNWIGTSLDIIEQWGDRISHMHALLLNMSDPSTDATASLPTIRALSYTPLNPYMQPGLTPNASAWDLFFGMSPNVPHGNVTAFERCTTQTTGFLTASQRTSQEDLLQESIETVLSRLCSDVGTIFVESSDLVQGTSKSTLAISVHHWRVRIEKLMKWLDWSVWLRCDQHVCSTPLWPIAWVFRRPGEPNRDEEEELKPRCIRMAV</sequence>
<gene>
    <name evidence="2" type="ORF">MIND_01066600</name>
</gene>
<protein>
    <submittedName>
        <fullName evidence="2">Uncharacterized protein</fullName>
    </submittedName>
</protein>
<comment type="caution">
    <text evidence="2">The sequence shown here is derived from an EMBL/GenBank/DDBJ whole genome shotgun (WGS) entry which is preliminary data.</text>
</comment>